<dbReference type="EMBL" id="CAJVRL010000115">
    <property type="protein sequence ID" value="CAG8961560.1"/>
    <property type="molecule type" value="Genomic_DNA"/>
</dbReference>
<keyword evidence="9" id="KW-1185">Reference proteome</keyword>
<dbReference type="PANTHER" id="PTHR30468:SF1">
    <property type="entry name" value="ALPHA-KETOGLUTARATE-DEPENDENT SULFONATE DIOXYGENASE"/>
    <property type="match status" value="1"/>
</dbReference>
<sequence length="375" mass="41911">MAPSATETITIPVQTETSTVKLTSNSGPYKELAPIGYEKSAEEEGSHPAKYQNYLPHWGNELYPPLERYEHRDRGIDADTKYPDLLSEGVEVNDLTPTIGTEVKGVQISKLSNAGKDQLARLVAERKVVAFRDQDFADLPIPDALDYVRYFGRLHIHPTSGAPKGHPEVHLVHRGLGDTTAQAFFQTRTSSVAWHSDVSYENQPPGTTFLYILDVPEAGGDTLFANQVEAYNRLSPAFQERLHGLKAIHSGIEQVEASRSKGGAVRREPVMTEHPLVRTHPATGEKALYVNPQFTRSIVGYKQEESDMLLKFLYDHIAYGADFQARLKWQAKTVVVWDNRTTSHSALVDWKTGQRRHLARIAPQAEAPFETPFKA</sequence>
<proteinExistence type="inferred from homology"/>
<evidence type="ECO:0000256" key="5">
    <source>
        <dbReference type="ARBA" id="ARBA00023002"/>
    </source>
</evidence>
<comment type="cofactor">
    <cofactor evidence="1">
        <name>Fe(2+)</name>
        <dbReference type="ChEBI" id="CHEBI:29033"/>
    </cofactor>
</comment>
<dbReference type="GO" id="GO:0046872">
    <property type="term" value="F:metal ion binding"/>
    <property type="evidence" value="ECO:0007669"/>
    <property type="project" value="UniProtKB-KW"/>
</dbReference>
<evidence type="ECO:0000259" key="7">
    <source>
        <dbReference type="Pfam" id="PF02668"/>
    </source>
</evidence>
<keyword evidence="5" id="KW-0560">Oxidoreductase</keyword>
<name>A0A9N9LC80_9HELO</name>
<dbReference type="SUPFAM" id="SSF51197">
    <property type="entry name" value="Clavaminate synthase-like"/>
    <property type="match status" value="1"/>
</dbReference>
<dbReference type="GO" id="GO:0016706">
    <property type="term" value="F:2-oxoglutarate-dependent dioxygenase activity"/>
    <property type="evidence" value="ECO:0007669"/>
    <property type="project" value="TreeGrafter"/>
</dbReference>
<evidence type="ECO:0000256" key="2">
    <source>
        <dbReference type="ARBA" id="ARBA00005896"/>
    </source>
</evidence>
<evidence type="ECO:0000313" key="9">
    <source>
        <dbReference type="Proteomes" id="UP000696280"/>
    </source>
</evidence>
<protein>
    <recommendedName>
        <fullName evidence="7">TauD/TfdA-like domain-containing protein</fullName>
    </recommendedName>
</protein>
<dbReference type="Pfam" id="PF02668">
    <property type="entry name" value="TauD"/>
    <property type="match status" value="1"/>
</dbReference>
<evidence type="ECO:0000256" key="6">
    <source>
        <dbReference type="ARBA" id="ARBA00023004"/>
    </source>
</evidence>
<dbReference type="AlphaFoldDB" id="A0A9N9LC80"/>
<accession>A0A9N9LC80</accession>
<comment type="caution">
    <text evidence="8">The sequence shown here is derived from an EMBL/GenBank/DDBJ whole genome shotgun (WGS) entry which is preliminary data.</text>
</comment>
<dbReference type="OrthoDB" id="10257314at2759"/>
<keyword evidence="6" id="KW-0408">Iron</keyword>
<evidence type="ECO:0000313" key="8">
    <source>
        <dbReference type="EMBL" id="CAG8961560.1"/>
    </source>
</evidence>
<evidence type="ECO:0000256" key="4">
    <source>
        <dbReference type="ARBA" id="ARBA00022964"/>
    </source>
</evidence>
<dbReference type="FunFam" id="3.60.130.10:FF:000003">
    <property type="entry name" value="Alpha-ketoglutarate-dependent taurine dioxygenase"/>
    <property type="match status" value="1"/>
</dbReference>
<feature type="domain" description="TauD/TfdA-like" evidence="7">
    <location>
        <begin position="91"/>
        <end position="361"/>
    </location>
</feature>
<comment type="similarity">
    <text evidence="2">Belongs to the TfdA dioxygenase family.</text>
</comment>
<dbReference type="Proteomes" id="UP000696280">
    <property type="component" value="Unassembled WGS sequence"/>
</dbReference>
<evidence type="ECO:0000256" key="1">
    <source>
        <dbReference type="ARBA" id="ARBA00001954"/>
    </source>
</evidence>
<dbReference type="Gene3D" id="3.60.130.10">
    <property type="entry name" value="Clavaminate synthase-like"/>
    <property type="match status" value="1"/>
</dbReference>
<keyword evidence="4" id="KW-0223">Dioxygenase</keyword>
<evidence type="ECO:0000256" key="3">
    <source>
        <dbReference type="ARBA" id="ARBA00022723"/>
    </source>
</evidence>
<dbReference type="InterPro" id="IPR042098">
    <property type="entry name" value="TauD-like_sf"/>
</dbReference>
<dbReference type="InterPro" id="IPR003819">
    <property type="entry name" value="TauD/TfdA-like"/>
</dbReference>
<organism evidence="8 9">
    <name type="scientific">Hymenoscyphus fraxineus</name>
    <dbReference type="NCBI Taxonomy" id="746836"/>
    <lineage>
        <taxon>Eukaryota</taxon>
        <taxon>Fungi</taxon>
        <taxon>Dikarya</taxon>
        <taxon>Ascomycota</taxon>
        <taxon>Pezizomycotina</taxon>
        <taxon>Leotiomycetes</taxon>
        <taxon>Helotiales</taxon>
        <taxon>Helotiaceae</taxon>
        <taxon>Hymenoscyphus</taxon>
    </lineage>
</organism>
<dbReference type="PANTHER" id="PTHR30468">
    <property type="entry name" value="ALPHA-KETOGLUTARATE-DEPENDENT SULFONATE DIOXYGENASE"/>
    <property type="match status" value="1"/>
</dbReference>
<reference evidence="8" key="1">
    <citation type="submission" date="2021-07" db="EMBL/GenBank/DDBJ databases">
        <authorList>
            <person name="Durling M."/>
        </authorList>
    </citation>
    <scope>NUCLEOTIDE SEQUENCE</scope>
</reference>
<keyword evidence="3" id="KW-0479">Metal-binding</keyword>
<dbReference type="GO" id="GO:0005737">
    <property type="term" value="C:cytoplasm"/>
    <property type="evidence" value="ECO:0007669"/>
    <property type="project" value="TreeGrafter"/>
</dbReference>
<dbReference type="InterPro" id="IPR051323">
    <property type="entry name" value="AtsK-like"/>
</dbReference>
<gene>
    <name evidence="8" type="ORF">HYFRA_00006094</name>
</gene>